<keyword evidence="9" id="KW-1185">Reference proteome</keyword>
<dbReference type="Pfam" id="PF00069">
    <property type="entry name" value="Pkinase"/>
    <property type="match status" value="1"/>
</dbReference>
<feature type="binding site" evidence="5">
    <location>
        <position position="160"/>
    </location>
    <ligand>
        <name>ATP</name>
        <dbReference type="ChEBI" id="CHEBI:30616"/>
    </ligand>
</feature>
<evidence type="ECO:0000256" key="2">
    <source>
        <dbReference type="ARBA" id="ARBA00022741"/>
    </source>
</evidence>
<dbReference type="Proteomes" id="UP001165653">
    <property type="component" value="Unassembled WGS sequence"/>
</dbReference>
<evidence type="ECO:0000256" key="3">
    <source>
        <dbReference type="ARBA" id="ARBA00022777"/>
    </source>
</evidence>
<evidence type="ECO:0000313" key="8">
    <source>
        <dbReference type="EMBL" id="MCW1916955.1"/>
    </source>
</evidence>
<dbReference type="InterPro" id="IPR011009">
    <property type="entry name" value="Kinase-like_dom_sf"/>
</dbReference>
<dbReference type="InterPro" id="IPR008271">
    <property type="entry name" value="Ser/Thr_kinase_AS"/>
</dbReference>
<dbReference type="Gene3D" id="1.25.40.10">
    <property type="entry name" value="Tetratricopeptide repeat domain"/>
    <property type="match status" value="1"/>
</dbReference>
<dbReference type="PROSITE" id="PS50011">
    <property type="entry name" value="PROTEIN_KINASE_DOM"/>
    <property type="match status" value="1"/>
</dbReference>
<evidence type="ECO:0000259" key="7">
    <source>
        <dbReference type="PROSITE" id="PS50011"/>
    </source>
</evidence>
<dbReference type="SMART" id="SM00220">
    <property type="entry name" value="S_TKc"/>
    <property type="match status" value="1"/>
</dbReference>
<dbReference type="SUPFAM" id="SSF56112">
    <property type="entry name" value="Protein kinase-like (PK-like)"/>
    <property type="match status" value="1"/>
</dbReference>
<dbReference type="InterPro" id="IPR000253">
    <property type="entry name" value="FHA_dom"/>
</dbReference>
<dbReference type="PROSITE" id="PS00107">
    <property type="entry name" value="PROTEIN_KINASE_ATP"/>
    <property type="match status" value="1"/>
</dbReference>
<dbReference type="SUPFAM" id="SSF48452">
    <property type="entry name" value="TPR-like"/>
    <property type="match status" value="1"/>
</dbReference>
<dbReference type="PROSITE" id="PS50006">
    <property type="entry name" value="FHA_DOMAIN"/>
    <property type="match status" value="1"/>
</dbReference>
<feature type="domain" description="Protein kinase" evidence="7">
    <location>
        <begin position="131"/>
        <end position="410"/>
    </location>
</feature>
<organism evidence="8 9">
    <name type="scientific">Luteolibacter rhizosphaerae</name>
    <dbReference type="NCBI Taxonomy" id="2989719"/>
    <lineage>
        <taxon>Bacteria</taxon>
        <taxon>Pseudomonadati</taxon>
        <taxon>Verrucomicrobiota</taxon>
        <taxon>Verrucomicrobiia</taxon>
        <taxon>Verrucomicrobiales</taxon>
        <taxon>Verrucomicrobiaceae</taxon>
        <taxon>Luteolibacter</taxon>
    </lineage>
</organism>
<dbReference type="Gene3D" id="1.10.510.10">
    <property type="entry name" value="Transferase(Phosphotransferase) domain 1"/>
    <property type="match status" value="1"/>
</dbReference>
<comment type="caution">
    <text evidence="8">The sequence shown here is derived from an EMBL/GenBank/DDBJ whole genome shotgun (WGS) entry which is preliminary data.</text>
</comment>
<dbReference type="PANTHER" id="PTHR43289">
    <property type="entry name" value="MITOGEN-ACTIVATED PROTEIN KINASE KINASE KINASE 20-RELATED"/>
    <property type="match status" value="1"/>
</dbReference>
<evidence type="ECO:0000313" key="9">
    <source>
        <dbReference type="Proteomes" id="UP001165653"/>
    </source>
</evidence>
<dbReference type="PROSITE" id="PS00108">
    <property type="entry name" value="PROTEIN_KINASE_ST"/>
    <property type="match status" value="1"/>
</dbReference>
<dbReference type="SMART" id="SM00240">
    <property type="entry name" value="FHA"/>
    <property type="match status" value="1"/>
</dbReference>
<protein>
    <submittedName>
        <fullName evidence="8">Protein kinase</fullName>
    </submittedName>
</protein>
<dbReference type="SUPFAM" id="SSF52058">
    <property type="entry name" value="L domain-like"/>
    <property type="match status" value="2"/>
</dbReference>
<dbReference type="InterPro" id="IPR011990">
    <property type="entry name" value="TPR-like_helical_dom_sf"/>
</dbReference>
<evidence type="ECO:0000259" key="6">
    <source>
        <dbReference type="PROSITE" id="PS50006"/>
    </source>
</evidence>
<keyword evidence="2 5" id="KW-0547">Nucleotide-binding</keyword>
<evidence type="ECO:0000256" key="1">
    <source>
        <dbReference type="ARBA" id="ARBA00022679"/>
    </source>
</evidence>
<sequence length="1078" mass="119534">MPLPRTEITIFHREELLLRRVLTPGQYIVGSDDTDLQVDCPGISPKHLRLSLSAHLLTVEDLGSEEGSFINNRRIEEPVRLFPNQRLKLGPETELAATRLREDDDPEASCSIQQAYVDRLLPPELRQRLKYEVNNEVGRGGMGTVFCAREMPIRREVAMKVMLTQASESAVARFIKEAQVTGQLEHPNIVPIHELGVDEHDQLFYTMKYVRGITLKEALARLGYRDGEALQQFTLTNLLSIFDKVADAVAFAHSRRVVHRDLKPENIMIGKFGEVLVMDWGLSSVLPEESISAKKNSAAAGADNVSLLSAELPGLDNAVAGTPQYMAPEQARGELRSIGVRSDIYSLGAILFHILFLEKPIGGEDIDEVLENVRAGRTRLQTNDLPNKSLPHHPGQSPPVSLIAVARKAMALAPGDRYASVKELQADIRNYSAGFATEAEKAGVRRQLLLGLQRYRREAIWGGIFLAVLAVFGTSALVRLLHERKRTDAALAQLRATAPSFIGQARMQVRLQDFAEARKALDYALLLQPNVAEAHLLKADILQAEQKFEEAAVSYREAARLDPAIQRSLANAQLSERLAASVASKGTLSREEMGELFEVMVNEGRLPGLLLPLSQILGRENALTRQVWRDKLNQLASPEDRPWDTRLIVRPDGQLELDLSDTAIAELSPIADMPIRVLNLRNCEHLKSIAPLQGMPLRSLILDGSGVTDLSPLKELKLEDLSIAGTGVTDLTPLAGSSLVRLDCSDIPASSFSPLAQTGLETLSLAGTSVGELWFLRGLPLRVLRLDDCPSARGYSALLDLENLEVLTLPKNFYDLPVEELPSIRALSRQPRLRQILAEAVPTFRLGKEENSEAFWKQWEPELAWLEMLRRGQKGTAERLTDGSWSVSLRGTATVDLGFLKGAKISKLDLFNTAVMDLKPLAGMPLQSLDIRLSKVADLGPLRGMPLKELLLWRNAVTDFTPISTLAELEVLDLTETPLSDLTVIKVRRLKMLRLGSTKITDLSPLAGMFLEKLHCDAVEVTSIRPLLKCEGLRWLIPPVAATDIEVLRGHPTLERISYFWNAESEPTMTAEEFWKTR</sequence>
<keyword evidence="4 5" id="KW-0067">ATP-binding</keyword>
<dbReference type="GO" id="GO:0016301">
    <property type="term" value="F:kinase activity"/>
    <property type="evidence" value="ECO:0007669"/>
    <property type="project" value="UniProtKB-KW"/>
</dbReference>
<evidence type="ECO:0000256" key="5">
    <source>
        <dbReference type="PROSITE-ProRule" id="PRU10141"/>
    </source>
</evidence>
<dbReference type="InterPro" id="IPR017441">
    <property type="entry name" value="Protein_kinase_ATP_BS"/>
</dbReference>
<name>A0ABT3GCK9_9BACT</name>
<accession>A0ABT3GCK9</accession>
<dbReference type="Gene3D" id="2.60.200.20">
    <property type="match status" value="1"/>
</dbReference>
<dbReference type="InterPro" id="IPR008984">
    <property type="entry name" value="SMAD_FHA_dom_sf"/>
</dbReference>
<dbReference type="EMBL" id="JAPDDR010000022">
    <property type="protein sequence ID" value="MCW1916955.1"/>
    <property type="molecule type" value="Genomic_DNA"/>
</dbReference>
<dbReference type="PANTHER" id="PTHR43289:SF6">
    <property type="entry name" value="SERINE_THREONINE-PROTEIN KINASE NEKL-3"/>
    <property type="match status" value="1"/>
</dbReference>
<dbReference type="InterPro" id="IPR019734">
    <property type="entry name" value="TPR_rpt"/>
</dbReference>
<evidence type="ECO:0000256" key="4">
    <source>
        <dbReference type="ARBA" id="ARBA00022840"/>
    </source>
</evidence>
<feature type="domain" description="FHA" evidence="6">
    <location>
        <begin position="22"/>
        <end position="75"/>
    </location>
</feature>
<dbReference type="CDD" id="cd00060">
    <property type="entry name" value="FHA"/>
    <property type="match status" value="1"/>
</dbReference>
<dbReference type="CDD" id="cd14014">
    <property type="entry name" value="STKc_PknB_like"/>
    <property type="match status" value="1"/>
</dbReference>
<dbReference type="RefSeq" id="WP_264516575.1">
    <property type="nucleotide sequence ID" value="NZ_JAPDDR010000022.1"/>
</dbReference>
<keyword evidence="1" id="KW-0808">Transferase</keyword>
<dbReference type="SMART" id="SM00028">
    <property type="entry name" value="TPR"/>
    <property type="match status" value="2"/>
</dbReference>
<dbReference type="SUPFAM" id="SSF49879">
    <property type="entry name" value="SMAD/FHA domain"/>
    <property type="match status" value="1"/>
</dbReference>
<keyword evidence="3 8" id="KW-0418">Kinase</keyword>
<gene>
    <name evidence="8" type="ORF">OJ996_25425</name>
</gene>
<proteinExistence type="predicted"/>
<dbReference type="InterPro" id="IPR032675">
    <property type="entry name" value="LRR_dom_sf"/>
</dbReference>
<dbReference type="Gene3D" id="3.80.10.10">
    <property type="entry name" value="Ribonuclease Inhibitor"/>
    <property type="match status" value="2"/>
</dbReference>
<dbReference type="Gene3D" id="3.30.200.20">
    <property type="entry name" value="Phosphorylase Kinase, domain 1"/>
    <property type="match status" value="1"/>
</dbReference>
<reference evidence="8" key="1">
    <citation type="submission" date="2022-10" db="EMBL/GenBank/DDBJ databases">
        <title>Luteolibacter sp. GHJ8, whole genome shotgun sequencing project.</title>
        <authorList>
            <person name="Zhao G."/>
            <person name="Shen L."/>
        </authorList>
    </citation>
    <scope>NUCLEOTIDE SEQUENCE</scope>
    <source>
        <strain evidence="8">GHJ8</strain>
    </source>
</reference>
<dbReference type="InterPro" id="IPR000719">
    <property type="entry name" value="Prot_kinase_dom"/>
</dbReference>
<dbReference type="Pfam" id="PF00498">
    <property type="entry name" value="FHA"/>
    <property type="match status" value="1"/>
</dbReference>